<keyword evidence="1" id="KW-1185">Reference proteome</keyword>
<evidence type="ECO:0000313" key="1">
    <source>
        <dbReference type="Proteomes" id="UP000887565"/>
    </source>
</evidence>
<evidence type="ECO:0000313" key="2">
    <source>
        <dbReference type="WBParaSite" id="nRc.2.0.1.t30494-RA"/>
    </source>
</evidence>
<dbReference type="WBParaSite" id="nRc.2.0.1.t30494-RA">
    <property type="protein sequence ID" value="nRc.2.0.1.t30494-RA"/>
    <property type="gene ID" value="nRc.2.0.1.g30494"/>
</dbReference>
<accession>A0A915JWU5</accession>
<organism evidence="1 2">
    <name type="scientific">Romanomermis culicivorax</name>
    <name type="common">Nematode worm</name>
    <dbReference type="NCBI Taxonomy" id="13658"/>
    <lineage>
        <taxon>Eukaryota</taxon>
        <taxon>Metazoa</taxon>
        <taxon>Ecdysozoa</taxon>
        <taxon>Nematoda</taxon>
        <taxon>Enoplea</taxon>
        <taxon>Dorylaimia</taxon>
        <taxon>Mermithida</taxon>
        <taxon>Mermithoidea</taxon>
        <taxon>Mermithidae</taxon>
        <taxon>Romanomermis</taxon>
    </lineage>
</organism>
<proteinExistence type="predicted"/>
<reference evidence="2" key="1">
    <citation type="submission" date="2022-11" db="UniProtKB">
        <authorList>
            <consortium name="WormBaseParasite"/>
        </authorList>
    </citation>
    <scope>IDENTIFICATION</scope>
</reference>
<sequence>MQSDRGYSKSTNMDVERCSESSVPRKKLLHKEWVIGDASDSLVLDIFLFVGNRDCQLQLHIVDENEITTESYPGHDCVLCQTAPQLEFVSLVNRSLVLTVLSPPFVGPLSVTKREKVIEYQPLPCKTSSNVDIHALVDFSFSRTNSRTYVDFALYTPELDKSDIKDKCAYSGLNNND</sequence>
<dbReference type="AlphaFoldDB" id="A0A915JWU5"/>
<protein>
    <submittedName>
        <fullName evidence="2">Uncharacterized protein</fullName>
    </submittedName>
</protein>
<name>A0A915JWU5_ROMCU</name>
<dbReference type="Proteomes" id="UP000887565">
    <property type="component" value="Unplaced"/>
</dbReference>